<protein>
    <submittedName>
        <fullName evidence="1">Uncharacterized protein</fullName>
    </submittedName>
</protein>
<dbReference type="GeneID" id="79574094"/>
<organism evidence="1 2">
    <name type="scientific">Paramecium tetraurelia</name>
    <dbReference type="NCBI Taxonomy" id="5888"/>
    <lineage>
        <taxon>Eukaryota</taxon>
        <taxon>Sar</taxon>
        <taxon>Alveolata</taxon>
        <taxon>Ciliophora</taxon>
        <taxon>Intramacronucleata</taxon>
        <taxon>Oligohymenophorea</taxon>
        <taxon>Peniculida</taxon>
        <taxon>Parameciidae</taxon>
        <taxon>Paramecium</taxon>
    </lineage>
</organism>
<reference evidence="1 2" key="1">
    <citation type="journal article" date="2004" name="Curr. Biol.">
        <title>High coding density on the largest Paramecium tetraurelia somatic chromosome.</title>
        <authorList>
            <person name="Zagulski M."/>
            <person name="Nowak J.K."/>
            <person name="Le Mouel A."/>
            <person name="Nowacki M."/>
            <person name="Migdalski A."/>
            <person name="Gromadka R."/>
            <person name="Noel B."/>
            <person name="Blanc I."/>
            <person name="Dessen P."/>
            <person name="Wincker P."/>
            <person name="Keller A.M."/>
            <person name="Cohen J."/>
            <person name="Meyer E."/>
            <person name="Sperling L."/>
        </authorList>
    </citation>
    <scope>NUCLEOTIDE SEQUENCE [LARGE SCALE GENOMIC DNA]</scope>
    <source>
        <strain evidence="1 2">Stock d4-2</strain>
    </source>
</reference>
<evidence type="ECO:0000313" key="2">
    <source>
        <dbReference type="Proteomes" id="UP000000600"/>
    </source>
</evidence>
<accession>Q6BFV5</accession>
<keyword evidence="2" id="KW-1185">Reference proteome</keyword>
<dbReference type="Proteomes" id="UP000000600">
    <property type="component" value="Chromosome"/>
</dbReference>
<name>Q6BFV5_PARTE</name>
<gene>
    <name evidence="1" type="ORF">PTMB.267c</name>
</gene>
<dbReference type="AlphaFoldDB" id="Q6BFV5"/>
<dbReference type="RefSeq" id="XP_001347092.1">
    <property type="nucleotide sequence ID" value="XM_001347056.1"/>
</dbReference>
<dbReference type="EMBL" id="CR548612">
    <property type="protein sequence ID" value="CAH03465.1"/>
    <property type="molecule type" value="Genomic_DNA"/>
</dbReference>
<dbReference type="InParanoid" id="Q6BFV5"/>
<dbReference type="KEGG" id="ptm:PTMB.267c"/>
<proteinExistence type="predicted"/>
<evidence type="ECO:0000313" key="1">
    <source>
        <dbReference type="EMBL" id="CAH03465.1"/>
    </source>
</evidence>
<sequence>MRRPNEVEFSKTALMANWYEDRLAPQQLQRDPNAQKSLRTVEEGISIPGDNGCLLPLPRVNRNPPYITKEIIVPDDGYREFRTEFQTKFDAKNIQNMQLGDCRALVKTNGEKVNFPECNPTVAQTAGARSIKQLDQTNMQQILVDRAVHQGYTDFGSTFRNHPEQHNKFYSITTYQQSFQPPENNVKEILTDKKVKPVAAGCRERDPFDQGLKMTSVITGEKYRDSVDPKENTEVQRQWVHCGDSGLKTAQNNLRSSSIQNYKKTAYQVHPYDIATSLPLGGMSLKYVDGVYTLHSKYTDPGQFRHIRSDVTRIMNKPITRK</sequence>